<dbReference type="EMBL" id="MU394328">
    <property type="protein sequence ID" value="KAI6085229.1"/>
    <property type="molecule type" value="Genomic_DNA"/>
</dbReference>
<proteinExistence type="predicted"/>
<name>A0ACC0CXV0_9PEZI</name>
<reference evidence="1 2" key="1">
    <citation type="journal article" date="2022" name="New Phytol.">
        <title>Ecological generalism drives hyperdiversity of secondary metabolite gene clusters in xylarialean endophytes.</title>
        <authorList>
            <person name="Franco M.E.E."/>
            <person name="Wisecaver J.H."/>
            <person name="Arnold A.E."/>
            <person name="Ju Y.M."/>
            <person name="Slot J.C."/>
            <person name="Ahrendt S."/>
            <person name="Moore L.P."/>
            <person name="Eastman K.E."/>
            <person name="Scott K."/>
            <person name="Konkel Z."/>
            <person name="Mondo S.J."/>
            <person name="Kuo A."/>
            <person name="Hayes R.D."/>
            <person name="Haridas S."/>
            <person name="Andreopoulos B."/>
            <person name="Riley R."/>
            <person name="LaButti K."/>
            <person name="Pangilinan J."/>
            <person name="Lipzen A."/>
            <person name="Amirebrahimi M."/>
            <person name="Yan J."/>
            <person name="Adam C."/>
            <person name="Keymanesh K."/>
            <person name="Ng V."/>
            <person name="Louie K."/>
            <person name="Northen T."/>
            <person name="Drula E."/>
            <person name="Henrissat B."/>
            <person name="Hsieh H.M."/>
            <person name="Youens-Clark K."/>
            <person name="Lutzoni F."/>
            <person name="Miadlikowska J."/>
            <person name="Eastwood D.C."/>
            <person name="Hamelin R.C."/>
            <person name="Grigoriev I.V."/>
            <person name="U'Ren J.M."/>
        </authorList>
    </citation>
    <scope>NUCLEOTIDE SEQUENCE [LARGE SCALE GENOMIC DNA]</scope>
    <source>
        <strain evidence="1 2">ER1909</strain>
    </source>
</reference>
<sequence length="394" mass="44481">MNTERLKQLEEAEEELRRRRERGRLAQRAFRKRQSKASQDKRGEAQRLKAAIGEIIRVASSDDRPELLRVITEAAGVAGLDTRRIVDDSNREDREQTSVNPASPLLESNSANSANGTVSTEIQRADSQASQNPDSNQSSEECWKLNNQMAALQERRMILGRTSPRLDYGLWFDTSRYIRLNDPPLDLLPYLGKGKTTFAGHIFWACGEYLLGLCRSVESNTSKNPRAAREATEKIWSMVQHSPPLHNVRYIRALAEARAEFRDRGYIEGANPAGEVDSAKNLQNLVAEDYESRGEDAAGWLTPPDVERYLRNRMSQESFEHLERVLALLDQAYEECPLSLLIRSLIQELARSFVCFGDGPRWQPERVSAIFSGKFQNGPVEVPEPSTDCVLSSS</sequence>
<accession>A0ACC0CXV0</accession>
<evidence type="ECO:0000313" key="1">
    <source>
        <dbReference type="EMBL" id="KAI6085229.1"/>
    </source>
</evidence>
<comment type="caution">
    <text evidence="1">The sequence shown here is derived from an EMBL/GenBank/DDBJ whole genome shotgun (WGS) entry which is preliminary data.</text>
</comment>
<evidence type="ECO:0000313" key="2">
    <source>
        <dbReference type="Proteomes" id="UP001497680"/>
    </source>
</evidence>
<protein>
    <submittedName>
        <fullName evidence="1">Uncharacterized protein</fullName>
    </submittedName>
</protein>
<gene>
    <name evidence="1" type="ORF">F4821DRAFT_154882</name>
</gene>
<keyword evidence="2" id="KW-1185">Reference proteome</keyword>
<organism evidence="1 2">
    <name type="scientific">Hypoxylon rubiginosum</name>
    <dbReference type="NCBI Taxonomy" id="110542"/>
    <lineage>
        <taxon>Eukaryota</taxon>
        <taxon>Fungi</taxon>
        <taxon>Dikarya</taxon>
        <taxon>Ascomycota</taxon>
        <taxon>Pezizomycotina</taxon>
        <taxon>Sordariomycetes</taxon>
        <taxon>Xylariomycetidae</taxon>
        <taxon>Xylariales</taxon>
        <taxon>Hypoxylaceae</taxon>
        <taxon>Hypoxylon</taxon>
    </lineage>
</organism>
<dbReference type="Proteomes" id="UP001497680">
    <property type="component" value="Unassembled WGS sequence"/>
</dbReference>